<dbReference type="PANTHER" id="PTHR24320:SF272">
    <property type="entry name" value="NAD(P)-BINDING ROSSMANN-FOLD SUPERFAMILY PROTEIN"/>
    <property type="match status" value="1"/>
</dbReference>
<comment type="caution">
    <text evidence="3">The sequence shown here is derived from an EMBL/GenBank/DDBJ whole genome shotgun (WGS) entry which is preliminary data.</text>
</comment>
<sequence length="334" mass="36048">MTSRYAARYRDPQGAGDKRPTALEIVKDNGLENALSDKTILITGCSSGIGIDTAKALAATGATLYCTARDVQKGQKALSNILSPFRVEIIELKLDSLKSVRACAKHVLSEEKKLNVLVCNAGIMAVPELQKTEDGFESQLGTNHLGHFLLFNLLKPALLAGSTPAFNSRVVMVSSTGHRNNGIFFDDMQFENGSYTPFSAYGQSKTANIYMANEIENRYGAMGLHGLSLMPGGIATGLQAHLDPKMTSAWAQNKEVMNSLMSTEQGAATTVLAAVGKDLEGKGRIYLEKCDQAEVVKPGYGMLDGGYKEHAFDKESEGRMWKESLKPVGLAEDD</sequence>
<dbReference type="PRINTS" id="PR00081">
    <property type="entry name" value="GDHRDH"/>
</dbReference>
<evidence type="ECO:0000313" key="4">
    <source>
        <dbReference type="Proteomes" id="UP000799776"/>
    </source>
</evidence>
<dbReference type="InterPro" id="IPR002347">
    <property type="entry name" value="SDR_fam"/>
</dbReference>
<dbReference type="EMBL" id="ML978759">
    <property type="protein sequence ID" value="KAF2083775.1"/>
    <property type="molecule type" value="Genomic_DNA"/>
</dbReference>
<dbReference type="OrthoDB" id="191139at2759"/>
<dbReference type="InterPro" id="IPR036291">
    <property type="entry name" value="NAD(P)-bd_dom_sf"/>
</dbReference>
<dbReference type="PANTHER" id="PTHR24320">
    <property type="entry name" value="RETINOL DEHYDROGENASE"/>
    <property type="match status" value="1"/>
</dbReference>
<dbReference type="SUPFAM" id="SSF51735">
    <property type="entry name" value="NAD(P)-binding Rossmann-fold domains"/>
    <property type="match status" value="1"/>
</dbReference>
<name>A0A9P4LRQ6_9PEZI</name>
<accession>A0A9P4LRQ6</accession>
<dbReference type="GO" id="GO:0016491">
    <property type="term" value="F:oxidoreductase activity"/>
    <property type="evidence" value="ECO:0007669"/>
    <property type="project" value="UniProtKB-KW"/>
</dbReference>
<evidence type="ECO:0000256" key="2">
    <source>
        <dbReference type="ARBA" id="ARBA00023002"/>
    </source>
</evidence>
<reference evidence="3" key="1">
    <citation type="journal article" date="2020" name="Stud. Mycol.">
        <title>101 Dothideomycetes genomes: a test case for predicting lifestyles and emergence of pathogens.</title>
        <authorList>
            <person name="Haridas S."/>
            <person name="Albert R."/>
            <person name="Binder M."/>
            <person name="Bloem J."/>
            <person name="Labutti K."/>
            <person name="Salamov A."/>
            <person name="Andreopoulos B."/>
            <person name="Baker S."/>
            <person name="Barry K."/>
            <person name="Bills G."/>
            <person name="Bluhm B."/>
            <person name="Cannon C."/>
            <person name="Castanera R."/>
            <person name="Culley D."/>
            <person name="Daum C."/>
            <person name="Ezra D."/>
            <person name="Gonzalez J."/>
            <person name="Henrissat B."/>
            <person name="Kuo A."/>
            <person name="Liang C."/>
            <person name="Lipzen A."/>
            <person name="Lutzoni F."/>
            <person name="Magnuson J."/>
            <person name="Mondo S."/>
            <person name="Nolan M."/>
            <person name="Ohm R."/>
            <person name="Pangilinan J."/>
            <person name="Park H.-J."/>
            <person name="Ramirez L."/>
            <person name="Alfaro M."/>
            <person name="Sun H."/>
            <person name="Tritt A."/>
            <person name="Yoshinaga Y."/>
            <person name="Zwiers L.-H."/>
            <person name="Turgeon B."/>
            <person name="Goodwin S."/>
            <person name="Spatafora J."/>
            <person name="Crous P."/>
            <person name="Grigoriev I."/>
        </authorList>
    </citation>
    <scope>NUCLEOTIDE SEQUENCE</scope>
    <source>
        <strain evidence="3">CBS 121410</strain>
    </source>
</reference>
<dbReference type="Gene3D" id="3.40.50.720">
    <property type="entry name" value="NAD(P)-binding Rossmann-like Domain"/>
    <property type="match status" value="1"/>
</dbReference>
<keyword evidence="2" id="KW-0560">Oxidoreductase</keyword>
<organism evidence="3 4">
    <name type="scientific">Saccharata proteae CBS 121410</name>
    <dbReference type="NCBI Taxonomy" id="1314787"/>
    <lineage>
        <taxon>Eukaryota</taxon>
        <taxon>Fungi</taxon>
        <taxon>Dikarya</taxon>
        <taxon>Ascomycota</taxon>
        <taxon>Pezizomycotina</taxon>
        <taxon>Dothideomycetes</taxon>
        <taxon>Dothideomycetes incertae sedis</taxon>
        <taxon>Botryosphaeriales</taxon>
        <taxon>Saccharataceae</taxon>
        <taxon>Saccharata</taxon>
    </lineage>
</organism>
<dbReference type="Pfam" id="PF00106">
    <property type="entry name" value="adh_short"/>
    <property type="match status" value="1"/>
</dbReference>
<keyword evidence="4" id="KW-1185">Reference proteome</keyword>
<evidence type="ECO:0000313" key="3">
    <source>
        <dbReference type="EMBL" id="KAF2083775.1"/>
    </source>
</evidence>
<evidence type="ECO:0000256" key="1">
    <source>
        <dbReference type="ARBA" id="ARBA00006484"/>
    </source>
</evidence>
<dbReference type="Proteomes" id="UP000799776">
    <property type="component" value="Unassembled WGS sequence"/>
</dbReference>
<gene>
    <name evidence="3" type="ORF">K490DRAFT_50793</name>
</gene>
<dbReference type="AlphaFoldDB" id="A0A9P4LRQ6"/>
<comment type="similarity">
    <text evidence="1">Belongs to the short-chain dehydrogenases/reductases (SDR) family.</text>
</comment>
<protein>
    <submittedName>
        <fullName evidence="3">NAD(P)-binding protein</fullName>
    </submittedName>
</protein>
<proteinExistence type="inferred from homology"/>